<dbReference type="Proteomes" id="UP001497482">
    <property type="component" value="Chromosome 23"/>
</dbReference>
<proteinExistence type="predicted"/>
<dbReference type="PANTHER" id="PTHR15726:SF6">
    <property type="entry name" value="RAB11 FAMILY-INTERACTING PROTEIN 3"/>
    <property type="match status" value="1"/>
</dbReference>
<dbReference type="Pfam" id="PF13499">
    <property type="entry name" value="EF-hand_7"/>
    <property type="match status" value="1"/>
</dbReference>
<dbReference type="Gene3D" id="1.10.238.10">
    <property type="entry name" value="EF-hand"/>
    <property type="match status" value="1"/>
</dbReference>
<organism evidence="2 3">
    <name type="scientific">Knipowitschia caucasica</name>
    <name type="common">Caucasian dwarf goby</name>
    <name type="synonym">Pomatoschistus caucasicus</name>
    <dbReference type="NCBI Taxonomy" id="637954"/>
    <lineage>
        <taxon>Eukaryota</taxon>
        <taxon>Metazoa</taxon>
        <taxon>Chordata</taxon>
        <taxon>Craniata</taxon>
        <taxon>Vertebrata</taxon>
        <taxon>Euteleostomi</taxon>
        <taxon>Actinopterygii</taxon>
        <taxon>Neopterygii</taxon>
        <taxon>Teleostei</taxon>
        <taxon>Neoteleostei</taxon>
        <taxon>Acanthomorphata</taxon>
        <taxon>Gobiaria</taxon>
        <taxon>Gobiiformes</taxon>
        <taxon>Gobioidei</taxon>
        <taxon>Gobiidae</taxon>
        <taxon>Gobiinae</taxon>
        <taxon>Knipowitschia</taxon>
    </lineage>
</organism>
<feature type="domain" description="EF-hand" evidence="1">
    <location>
        <begin position="21"/>
        <end position="56"/>
    </location>
</feature>
<dbReference type="InterPro" id="IPR011992">
    <property type="entry name" value="EF-hand-dom_pair"/>
</dbReference>
<protein>
    <recommendedName>
        <fullName evidence="1">EF-hand domain-containing protein</fullName>
    </recommendedName>
</protein>
<dbReference type="PANTHER" id="PTHR15726">
    <property type="entry name" value="RAB11-FAMILY INTERACTING PROTEIN"/>
    <property type="match status" value="1"/>
</dbReference>
<name>A0AAV2LDH1_KNICA</name>
<dbReference type="GO" id="GO:0030139">
    <property type="term" value="C:endocytic vesicle"/>
    <property type="evidence" value="ECO:0007669"/>
    <property type="project" value="TreeGrafter"/>
</dbReference>
<dbReference type="GO" id="GO:0055038">
    <property type="term" value="C:recycling endosome membrane"/>
    <property type="evidence" value="ECO:0007669"/>
    <property type="project" value="TreeGrafter"/>
</dbReference>
<accession>A0AAV2LDH1</accession>
<dbReference type="CDD" id="cd00051">
    <property type="entry name" value="EFh"/>
    <property type="match status" value="1"/>
</dbReference>
<dbReference type="GO" id="GO:0005509">
    <property type="term" value="F:calcium ion binding"/>
    <property type="evidence" value="ECO:0007669"/>
    <property type="project" value="InterPro"/>
</dbReference>
<evidence type="ECO:0000313" key="3">
    <source>
        <dbReference type="Proteomes" id="UP001497482"/>
    </source>
</evidence>
<dbReference type="GO" id="GO:0030496">
    <property type="term" value="C:midbody"/>
    <property type="evidence" value="ECO:0007669"/>
    <property type="project" value="TreeGrafter"/>
</dbReference>
<dbReference type="InterPro" id="IPR002048">
    <property type="entry name" value="EF_hand_dom"/>
</dbReference>
<dbReference type="PROSITE" id="PS50222">
    <property type="entry name" value="EF_HAND_2"/>
    <property type="match status" value="1"/>
</dbReference>
<dbReference type="AlphaFoldDB" id="A0AAV2LDH1"/>
<dbReference type="GO" id="GO:0032456">
    <property type="term" value="P:endocytic recycling"/>
    <property type="evidence" value="ECO:0007669"/>
    <property type="project" value="TreeGrafter"/>
</dbReference>
<reference evidence="2 3" key="1">
    <citation type="submission" date="2024-04" db="EMBL/GenBank/DDBJ databases">
        <authorList>
            <person name="Waldvogel A.-M."/>
            <person name="Schoenle A."/>
        </authorList>
    </citation>
    <scope>NUCLEOTIDE SEQUENCE [LARGE SCALE GENOMIC DNA]</scope>
</reference>
<dbReference type="SUPFAM" id="SSF47473">
    <property type="entry name" value="EF-hand"/>
    <property type="match status" value="1"/>
</dbReference>
<evidence type="ECO:0000313" key="2">
    <source>
        <dbReference type="EMBL" id="CAL1599245.1"/>
    </source>
</evidence>
<keyword evidence="3" id="KW-1185">Reference proteome</keyword>
<evidence type="ECO:0000259" key="1">
    <source>
        <dbReference type="PROSITE" id="PS50222"/>
    </source>
</evidence>
<dbReference type="InterPro" id="IPR051977">
    <property type="entry name" value="Rab11-interacting_regulator"/>
</dbReference>
<dbReference type="SMART" id="SM00054">
    <property type="entry name" value="EFh"/>
    <property type="match status" value="2"/>
</dbReference>
<dbReference type="EMBL" id="OZ035845">
    <property type="protein sequence ID" value="CAL1599245.1"/>
    <property type="molecule type" value="Genomic_DNA"/>
</dbReference>
<dbReference type="GO" id="GO:0032154">
    <property type="term" value="C:cleavage furrow"/>
    <property type="evidence" value="ECO:0007669"/>
    <property type="project" value="TreeGrafter"/>
</dbReference>
<dbReference type="GO" id="GO:0032465">
    <property type="term" value="P:regulation of cytokinesis"/>
    <property type="evidence" value="ECO:0007669"/>
    <property type="project" value="TreeGrafter"/>
</dbReference>
<sequence length="133" mass="14002">MGKMVGDDSVPLVPAANASEEDVSPLKAVFDALDQDGDGFVRIEEFMEFAAAYGADQVKDLTKFLDPSGLGVISFEDFHRGISAISNGGPEPQLYGVNYSPGDGAVGCPEEYDEVSPALSPLAVIHRPIITAV</sequence>
<gene>
    <name evidence="2" type="ORF">KC01_LOCUS27550</name>
</gene>